<dbReference type="AlphaFoldDB" id="A0A512DAV8"/>
<dbReference type="InterPro" id="IPR016039">
    <property type="entry name" value="Thiolase-like"/>
</dbReference>
<dbReference type="PIRSF" id="PIRSF000451">
    <property type="entry name" value="PKS_III"/>
    <property type="match status" value="1"/>
</dbReference>
<evidence type="ECO:0000259" key="5">
    <source>
        <dbReference type="Pfam" id="PF00195"/>
    </source>
</evidence>
<accession>A0A512DAV8</accession>
<organism evidence="7 8">
    <name type="scientific">Cellulomonas aerilata</name>
    <dbReference type="NCBI Taxonomy" id="515326"/>
    <lineage>
        <taxon>Bacteria</taxon>
        <taxon>Bacillati</taxon>
        <taxon>Actinomycetota</taxon>
        <taxon>Actinomycetes</taxon>
        <taxon>Micrococcales</taxon>
        <taxon>Cellulomonadaceae</taxon>
        <taxon>Cellulomonas</taxon>
    </lineage>
</organism>
<comment type="caution">
    <text evidence="7">The sequence shown here is derived from an EMBL/GenBank/DDBJ whole genome shotgun (WGS) entry which is preliminary data.</text>
</comment>
<feature type="domain" description="Chalcone/stilbene synthase C-terminal" evidence="6">
    <location>
        <begin position="219"/>
        <end position="354"/>
    </location>
</feature>
<dbReference type="InterPro" id="IPR001099">
    <property type="entry name" value="Chalcone/stilbene_synt_N"/>
</dbReference>
<dbReference type="PANTHER" id="PTHR11877:SF99">
    <property type="entry name" value="1,3,6,8-TETRAHYDROXYNAPHTHALENE SYNTHASE"/>
    <property type="match status" value="1"/>
</dbReference>
<keyword evidence="8" id="KW-1185">Reference proteome</keyword>
<dbReference type="GO" id="GO:0016747">
    <property type="term" value="F:acyltransferase activity, transferring groups other than amino-acyl groups"/>
    <property type="evidence" value="ECO:0007669"/>
    <property type="project" value="InterPro"/>
</dbReference>
<dbReference type="Pfam" id="PF00195">
    <property type="entry name" value="Chal_sti_synt_N"/>
    <property type="match status" value="1"/>
</dbReference>
<proteinExistence type="inferred from homology"/>
<evidence type="ECO:0000259" key="6">
    <source>
        <dbReference type="Pfam" id="PF02797"/>
    </source>
</evidence>
<dbReference type="EMBL" id="BJYY01000010">
    <property type="protein sequence ID" value="GEO33598.1"/>
    <property type="molecule type" value="Genomic_DNA"/>
</dbReference>
<evidence type="ECO:0000256" key="4">
    <source>
        <dbReference type="PIRSR" id="PIRSR000451-1"/>
    </source>
</evidence>
<dbReference type="GO" id="GO:0030639">
    <property type="term" value="P:polyketide biosynthetic process"/>
    <property type="evidence" value="ECO:0007669"/>
    <property type="project" value="TreeGrafter"/>
</dbReference>
<dbReference type="CDD" id="cd00831">
    <property type="entry name" value="CHS_like"/>
    <property type="match status" value="1"/>
</dbReference>
<dbReference type="InterPro" id="IPR011141">
    <property type="entry name" value="Polyketide_synthase_type-III"/>
</dbReference>
<comment type="similarity">
    <text evidence="1">Belongs to the thiolase-like superfamily. Chalcone/stilbene synthases family.</text>
</comment>
<evidence type="ECO:0000256" key="3">
    <source>
        <dbReference type="ARBA" id="ARBA00023315"/>
    </source>
</evidence>
<name>A0A512DAV8_9CELL</name>
<sequence length="359" mass="37446">MSRIAAVAPALPPYAYTQDEITAELAPLITPDAASPRRAVLERLHAAAGVSTRHLAMPLERYRDLTTFGQANDLFISVGLDLAEQAVRDALKVSGLVPEDIDHIFFTSVTGISAPSLDALLVPRLGMRSDVRRVPVFGLGCVAGAAGIARVHDYLLGHPDDVAVLVSVELCSLTLQRDDDSMANLVSSGLFGDGAAAVVMVGDRRAAAGGLTGPDVVGTASRLYPDTEGLLGWDVGGTGFRIVLSASLADVVERHLGEDVERLLEAHGLAPADVDTWVAHTGGPRVLEAVQRTLGLEAHDLQLSRQSLDRVGNLSSSAVLHVLADTLAAGTAPPGGTGVLFAMGPGICAELVLLSWPED</sequence>
<feature type="domain" description="Chalcone/stilbene synthase N-terminal" evidence="5">
    <location>
        <begin position="4"/>
        <end position="201"/>
    </location>
</feature>
<gene>
    <name evidence="7" type="ORF">CAE01nite_13230</name>
</gene>
<feature type="active site" description="Acyl-thioester intermediate" evidence="4">
    <location>
        <position position="141"/>
    </location>
</feature>
<dbReference type="RefSeq" id="WP_146901771.1">
    <property type="nucleotide sequence ID" value="NZ_BAAARM010000002.1"/>
</dbReference>
<dbReference type="InterPro" id="IPR012328">
    <property type="entry name" value="Chalcone/stilbene_synt_C"/>
</dbReference>
<evidence type="ECO:0000313" key="8">
    <source>
        <dbReference type="Proteomes" id="UP000321181"/>
    </source>
</evidence>
<evidence type="ECO:0000256" key="1">
    <source>
        <dbReference type="ARBA" id="ARBA00005531"/>
    </source>
</evidence>
<dbReference type="Pfam" id="PF02797">
    <property type="entry name" value="Chal_sti_synt_C"/>
    <property type="match status" value="1"/>
</dbReference>
<reference evidence="7 8" key="1">
    <citation type="submission" date="2019-07" db="EMBL/GenBank/DDBJ databases">
        <title>Whole genome shotgun sequence of Cellulomonas aerilata NBRC 106308.</title>
        <authorList>
            <person name="Hosoyama A."/>
            <person name="Uohara A."/>
            <person name="Ohji S."/>
            <person name="Ichikawa N."/>
        </authorList>
    </citation>
    <scope>NUCLEOTIDE SEQUENCE [LARGE SCALE GENOMIC DNA]</scope>
    <source>
        <strain evidence="7 8">NBRC 106308</strain>
    </source>
</reference>
<dbReference type="OrthoDB" id="9786288at2"/>
<dbReference type="PANTHER" id="PTHR11877">
    <property type="entry name" value="HYDROXYMETHYLGLUTARYL-COA SYNTHASE"/>
    <property type="match status" value="1"/>
</dbReference>
<evidence type="ECO:0000313" key="7">
    <source>
        <dbReference type="EMBL" id="GEO33598.1"/>
    </source>
</evidence>
<keyword evidence="3" id="KW-0012">Acyltransferase</keyword>
<keyword evidence="2" id="KW-0808">Transferase</keyword>
<evidence type="ECO:0000256" key="2">
    <source>
        <dbReference type="ARBA" id="ARBA00022679"/>
    </source>
</evidence>
<dbReference type="Gene3D" id="3.40.47.10">
    <property type="match status" value="2"/>
</dbReference>
<protein>
    <submittedName>
        <fullName evidence="7">Stilbene synthase</fullName>
    </submittedName>
</protein>
<dbReference type="SUPFAM" id="SSF53901">
    <property type="entry name" value="Thiolase-like"/>
    <property type="match status" value="1"/>
</dbReference>
<dbReference type="Proteomes" id="UP000321181">
    <property type="component" value="Unassembled WGS sequence"/>
</dbReference>